<protein>
    <submittedName>
        <fullName evidence="1">Uncharacterized protein</fullName>
    </submittedName>
</protein>
<dbReference type="EMBL" id="BK015486">
    <property type="protein sequence ID" value="DAE09310.1"/>
    <property type="molecule type" value="Genomic_DNA"/>
</dbReference>
<name>A0A8S5PQC5_9CAUD</name>
<sequence length="38" mass="4518">MIYKANSCHDCLFSTMCDNPNKNLDGGYKCSFYQWKYQ</sequence>
<reference evidence="1" key="1">
    <citation type="journal article" date="2021" name="Proc. Natl. Acad. Sci. U.S.A.">
        <title>A Catalog of Tens of Thousands of Viruses from Human Metagenomes Reveals Hidden Associations with Chronic Diseases.</title>
        <authorList>
            <person name="Tisza M.J."/>
            <person name="Buck C.B."/>
        </authorList>
    </citation>
    <scope>NUCLEOTIDE SEQUENCE</scope>
    <source>
        <strain evidence="1">Ct5cR14</strain>
    </source>
</reference>
<organism evidence="1">
    <name type="scientific">Podoviridae sp. ct5cR14</name>
    <dbReference type="NCBI Taxonomy" id="2825220"/>
    <lineage>
        <taxon>Viruses</taxon>
        <taxon>Duplodnaviria</taxon>
        <taxon>Heunggongvirae</taxon>
        <taxon>Uroviricota</taxon>
        <taxon>Caudoviricetes</taxon>
    </lineage>
</organism>
<accession>A0A8S5PQC5</accession>
<proteinExistence type="predicted"/>
<evidence type="ECO:0000313" key="1">
    <source>
        <dbReference type="EMBL" id="DAE09310.1"/>
    </source>
</evidence>